<sequence>MLISSTVSRSMLPRALPRSSPLPFRTPLSQSLPKPQARPLTTPSRNLFAPSLRPTGLQQLGLRSAKSVPPTPRIAVYFSTSPNRFIITPKDVAEETKKHTEELNKEKLPTQPPEEVTTTSSTTPMFERTAPDAPEKNMKKELKEELHTVKDTFSMKDVPQDLTFMGLAGLAPYVATSGTSLFLAWDLAHAAEYGTTPYLLSQQSAQNLLAIVEPIQLGYGAVLLSFLGAIHWGLEFAGYGGRFGYKRYAIGLLAPAASWGTTFLAYDTALATQFLGFTGMYFADALATKWGWAPHWYTNYRFILTFVVGSSIVITLIARSKIGDQTAGHATLEKNKYFMHLQHIQKAELAEEEKEIEERAAKEIEEKKKQKEDEKKKEEASKSKSVDNHRSKERAEKGAVKQAKEASSPKTNTTKTTEKRRQEDAAETDDEKEESGPKKTGKTVDINKEKGNNNETKGNRDRVQKA</sequence>
<feature type="compositionally biased region" description="Basic and acidic residues" evidence="1">
    <location>
        <begin position="97"/>
        <end position="108"/>
    </location>
</feature>
<evidence type="ECO:0000256" key="1">
    <source>
        <dbReference type="SAM" id="MobiDB-lite"/>
    </source>
</evidence>
<feature type="transmembrane region" description="Helical" evidence="2">
    <location>
        <begin position="300"/>
        <end position="318"/>
    </location>
</feature>
<feature type="region of interest" description="Disordered" evidence="1">
    <location>
        <begin position="1"/>
        <end position="52"/>
    </location>
</feature>
<dbReference type="Pfam" id="PF11911">
    <property type="entry name" value="DUF3429"/>
    <property type="match status" value="1"/>
</dbReference>
<feature type="compositionally biased region" description="Basic and acidic residues" evidence="1">
    <location>
        <begin position="445"/>
        <end position="466"/>
    </location>
</feature>
<keyword evidence="2" id="KW-0812">Transmembrane</keyword>
<dbReference type="InterPro" id="IPR021836">
    <property type="entry name" value="DUF3429"/>
</dbReference>
<gene>
    <name evidence="3" type="ORF">BJ508DRAFT_242187</name>
</gene>
<keyword evidence="4" id="KW-1185">Reference proteome</keyword>
<evidence type="ECO:0000313" key="3">
    <source>
        <dbReference type="EMBL" id="RPA77179.1"/>
    </source>
</evidence>
<evidence type="ECO:0000256" key="2">
    <source>
        <dbReference type="SAM" id="Phobius"/>
    </source>
</evidence>
<dbReference type="AlphaFoldDB" id="A0A3N4HU18"/>
<dbReference type="OrthoDB" id="194289at2759"/>
<name>A0A3N4HU18_ASCIM</name>
<dbReference type="STRING" id="1160509.A0A3N4HU18"/>
<feature type="transmembrane region" description="Helical" evidence="2">
    <location>
        <begin position="217"/>
        <end position="236"/>
    </location>
</feature>
<dbReference type="Proteomes" id="UP000275078">
    <property type="component" value="Unassembled WGS sequence"/>
</dbReference>
<feature type="region of interest" description="Disordered" evidence="1">
    <location>
        <begin position="365"/>
        <end position="466"/>
    </location>
</feature>
<keyword evidence="2" id="KW-0472">Membrane</keyword>
<feature type="compositionally biased region" description="Polar residues" evidence="1">
    <location>
        <begin position="27"/>
        <end position="45"/>
    </location>
</feature>
<feature type="compositionally biased region" description="Basic and acidic residues" evidence="1">
    <location>
        <begin position="365"/>
        <end position="404"/>
    </location>
</feature>
<dbReference type="EMBL" id="ML119731">
    <property type="protein sequence ID" value="RPA77179.1"/>
    <property type="molecule type" value="Genomic_DNA"/>
</dbReference>
<feature type="transmembrane region" description="Helical" evidence="2">
    <location>
        <begin position="248"/>
        <end position="266"/>
    </location>
</feature>
<organism evidence="3 4">
    <name type="scientific">Ascobolus immersus RN42</name>
    <dbReference type="NCBI Taxonomy" id="1160509"/>
    <lineage>
        <taxon>Eukaryota</taxon>
        <taxon>Fungi</taxon>
        <taxon>Dikarya</taxon>
        <taxon>Ascomycota</taxon>
        <taxon>Pezizomycotina</taxon>
        <taxon>Pezizomycetes</taxon>
        <taxon>Pezizales</taxon>
        <taxon>Ascobolaceae</taxon>
        <taxon>Ascobolus</taxon>
    </lineage>
</organism>
<feature type="compositionally biased region" description="Low complexity" evidence="1">
    <location>
        <begin position="113"/>
        <end position="124"/>
    </location>
</feature>
<accession>A0A3N4HU18</accession>
<proteinExistence type="predicted"/>
<evidence type="ECO:0000313" key="4">
    <source>
        <dbReference type="Proteomes" id="UP000275078"/>
    </source>
</evidence>
<feature type="region of interest" description="Disordered" evidence="1">
    <location>
        <begin position="97"/>
        <end position="133"/>
    </location>
</feature>
<dbReference type="PANTHER" id="PTHR15887:SF1">
    <property type="entry name" value="TRANSMEMBRANE PROTEIN 69"/>
    <property type="match status" value="1"/>
</dbReference>
<protein>
    <submittedName>
        <fullName evidence="3">Uncharacterized protein</fullName>
    </submittedName>
</protein>
<dbReference type="PANTHER" id="PTHR15887">
    <property type="entry name" value="TRANSMEMBRANE PROTEIN 69"/>
    <property type="match status" value="1"/>
</dbReference>
<feature type="transmembrane region" description="Helical" evidence="2">
    <location>
        <begin position="162"/>
        <end position="185"/>
    </location>
</feature>
<keyword evidence="2" id="KW-1133">Transmembrane helix</keyword>
<reference evidence="3 4" key="1">
    <citation type="journal article" date="2018" name="Nat. Ecol. Evol.">
        <title>Pezizomycetes genomes reveal the molecular basis of ectomycorrhizal truffle lifestyle.</title>
        <authorList>
            <person name="Murat C."/>
            <person name="Payen T."/>
            <person name="Noel B."/>
            <person name="Kuo A."/>
            <person name="Morin E."/>
            <person name="Chen J."/>
            <person name="Kohler A."/>
            <person name="Krizsan K."/>
            <person name="Balestrini R."/>
            <person name="Da Silva C."/>
            <person name="Montanini B."/>
            <person name="Hainaut M."/>
            <person name="Levati E."/>
            <person name="Barry K.W."/>
            <person name="Belfiori B."/>
            <person name="Cichocki N."/>
            <person name="Clum A."/>
            <person name="Dockter R.B."/>
            <person name="Fauchery L."/>
            <person name="Guy J."/>
            <person name="Iotti M."/>
            <person name="Le Tacon F."/>
            <person name="Lindquist E.A."/>
            <person name="Lipzen A."/>
            <person name="Malagnac F."/>
            <person name="Mello A."/>
            <person name="Molinier V."/>
            <person name="Miyauchi S."/>
            <person name="Poulain J."/>
            <person name="Riccioni C."/>
            <person name="Rubini A."/>
            <person name="Sitrit Y."/>
            <person name="Splivallo R."/>
            <person name="Traeger S."/>
            <person name="Wang M."/>
            <person name="Zifcakova L."/>
            <person name="Wipf D."/>
            <person name="Zambonelli A."/>
            <person name="Paolocci F."/>
            <person name="Nowrousian M."/>
            <person name="Ottonello S."/>
            <person name="Baldrian P."/>
            <person name="Spatafora J.W."/>
            <person name="Henrissat B."/>
            <person name="Nagy L.G."/>
            <person name="Aury J.M."/>
            <person name="Wincker P."/>
            <person name="Grigoriev I.V."/>
            <person name="Bonfante P."/>
            <person name="Martin F.M."/>
        </authorList>
    </citation>
    <scope>NUCLEOTIDE SEQUENCE [LARGE SCALE GENOMIC DNA]</scope>
    <source>
        <strain evidence="3 4">RN42</strain>
    </source>
</reference>
<feature type="compositionally biased region" description="Low complexity" evidence="1">
    <location>
        <begin position="8"/>
        <end position="25"/>
    </location>
</feature>